<feature type="domain" description="Zn(2)-C6 fungal-type" evidence="3">
    <location>
        <begin position="21"/>
        <end position="54"/>
    </location>
</feature>
<dbReference type="SMART" id="SM00066">
    <property type="entry name" value="GAL4"/>
    <property type="match status" value="1"/>
</dbReference>
<evidence type="ECO:0000256" key="1">
    <source>
        <dbReference type="ARBA" id="ARBA00023242"/>
    </source>
</evidence>
<dbReference type="OrthoDB" id="5392779at2759"/>
<reference evidence="4 5" key="1">
    <citation type="submission" date="2017-01" db="EMBL/GenBank/DDBJ databases">
        <title>The recent genome duplication of the halophilic yeast Hortaea werneckii: insights from long-read sequencing.</title>
        <authorList>
            <person name="Sinha S."/>
            <person name="Flibotte S."/>
            <person name="Neira M."/>
            <person name="Lenassi M."/>
            <person name="Gostincar C."/>
            <person name="Stajich J.E."/>
            <person name="Nislow C.E."/>
        </authorList>
    </citation>
    <scope>NUCLEOTIDE SEQUENCE [LARGE SCALE GENOMIC DNA]</scope>
    <source>
        <strain evidence="4 5">EXF-2000</strain>
    </source>
</reference>
<name>A0A1Z5T885_HORWE</name>
<protein>
    <recommendedName>
        <fullName evidence="3">Zn(2)-C6 fungal-type domain-containing protein</fullName>
    </recommendedName>
</protein>
<dbReference type="PROSITE" id="PS50048">
    <property type="entry name" value="ZN2_CY6_FUNGAL_2"/>
    <property type="match status" value="1"/>
</dbReference>
<accession>A0A1Z5T885</accession>
<dbReference type="GO" id="GO:0008270">
    <property type="term" value="F:zinc ion binding"/>
    <property type="evidence" value="ECO:0007669"/>
    <property type="project" value="InterPro"/>
</dbReference>
<feature type="compositionally biased region" description="Polar residues" evidence="2">
    <location>
        <begin position="162"/>
        <end position="175"/>
    </location>
</feature>
<dbReference type="GO" id="GO:0000981">
    <property type="term" value="F:DNA-binding transcription factor activity, RNA polymerase II-specific"/>
    <property type="evidence" value="ECO:0007669"/>
    <property type="project" value="InterPro"/>
</dbReference>
<dbReference type="InterPro" id="IPR001138">
    <property type="entry name" value="Zn2Cys6_DnaBD"/>
</dbReference>
<dbReference type="InterPro" id="IPR036864">
    <property type="entry name" value="Zn2-C6_fun-type_DNA-bd_sf"/>
</dbReference>
<dbReference type="EMBL" id="MUNK01000098">
    <property type="protein sequence ID" value="OTA32243.1"/>
    <property type="molecule type" value="Genomic_DNA"/>
</dbReference>
<dbReference type="Proteomes" id="UP000194280">
    <property type="component" value="Unassembled WGS sequence"/>
</dbReference>
<keyword evidence="5" id="KW-1185">Reference proteome</keyword>
<comment type="caution">
    <text evidence="4">The sequence shown here is derived from an EMBL/GenBank/DDBJ whole genome shotgun (WGS) entry which is preliminary data.</text>
</comment>
<feature type="compositionally biased region" description="Basic and acidic residues" evidence="2">
    <location>
        <begin position="114"/>
        <end position="126"/>
    </location>
</feature>
<dbReference type="PANTHER" id="PTHR47840">
    <property type="entry name" value="ZN(II)2CYS6 TRANSCRIPTION FACTOR (EUROFUNG)-RELATED"/>
    <property type="match status" value="1"/>
</dbReference>
<evidence type="ECO:0000256" key="2">
    <source>
        <dbReference type="SAM" id="MobiDB-lite"/>
    </source>
</evidence>
<evidence type="ECO:0000313" key="4">
    <source>
        <dbReference type="EMBL" id="OTA32243.1"/>
    </source>
</evidence>
<dbReference type="AlphaFoldDB" id="A0A1Z5T885"/>
<evidence type="ECO:0000259" key="3">
    <source>
        <dbReference type="PROSITE" id="PS50048"/>
    </source>
</evidence>
<dbReference type="Gene3D" id="4.10.240.10">
    <property type="entry name" value="Zn(2)-C6 fungal-type DNA-binding domain"/>
    <property type="match status" value="1"/>
</dbReference>
<feature type="region of interest" description="Disordered" evidence="2">
    <location>
        <begin position="107"/>
        <end position="175"/>
    </location>
</feature>
<sequence>MAGRTPSQEPPLKRVRKGTKSCTECRHRKIRCDWSSEHVATCDQCLARDRSCVLQVHELKTADAIQSTPRARILQLERQVQYLSGAVRRLNDKFGIEENAHDALALHATPSTDLRGRDSIDEHNEVPNDTEDTSEGPTSPPPHLMQLFSNSVLGADGHSNENDSPSSARHSTGKSHTLSLLRKHLPSRDDLVKIASLASRWLAIYDSMFPMIKTPKTSEEMVSSFDRLWQEHSPAAADSDWNPALSCASLLLAIAITAQQTSVDRKEPELQSIGNATHFVKQISDMVERLVIADDALIESLAGIEVALLWLRLQLGRAKIKKMYIVIRRIVAFAELSGLPGAPEAMESRRSGAVTGTSDRDLWHKAELWESICAVDRIMSMMWSMPLGTLHSPLPEREILDSHGRVLTRSYVYRLAEIASRILDLDRMSSSGKPGYEIFNTVMSIDQELRYLANQVPSDWWRINWPSLESSAILQYWHQYLVVRTHVQLALTQDTNQQFAFNFATCTEASQALARRYAALRPLLPIGFFASRVIDLQAFTGAVFLLLASQRNVLTGSRRLRSSDNFSEAEANRGLAQGIVDGMETSAADATGMAADFGRQAAGAIRSLSDLLLLPPSNGGCQRVTLRLPLIGNIHVARKPASDAASQSGNKAPPVCAQQYPHSGDQRGSSNDLVSGPRTDAAQGFLMGDPQLDMLSYSMEIPDNFYPTLNGDVLNSEQWFTWN</sequence>
<keyword evidence="1" id="KW-0539">Nucleus</keyword>
<feature type="region of interest" description="Disordered" evidence="2">
    <location>
        <begin position="642"/>
        <end position="682"/>
    </location>
</feature>
<evidence type="ECO:0000313" key="5">
    <source>
        <dbReference type="Proteomes" id="UP000194280"/>
    </source>
</evidence>
<dbReference type="PANTHER" id="PTHR47840:SF3">
    <property type="entry name" value="ZN(II)2CYS6 TRANSCRIPTION FACTOR (EUROFUNG)"/>
    <property type="match status" value="1"/>
</dbReference>
<dbReference type="VEuPathDB" id="FungiDB:BTJ68_06175"/>
<dbReference type="PROSITE" id="PS00463">
    <property type="entry name" value="ZN2_CY6_FUNGAL_1"/>
    <property type="match status" value="1"/>
</dbReference>
<proteinExistence type="predicted"/>
<dbReference type="CDD" id="cd00067">
    <property type="entry name" value="GAL4"/>
    <property type="match status" value="1"/>
</dbReference>
<dbReference type="SUPFAM" id="SSF57701">
    <property type="entry name" value="Zn2/Cys6 DNA-binding domain"/>
    <property type="match status" value="1"/>
</dbReference>
<organism evidence="4 5">
    <name type="scientific">Hortaea werneckii EXF-2000</name>
    <dbReference type="NCBI Taxonomy" id="1157616"/>
    <lineage>
        <taxon>Eukaryota</taxon>
        <taxon>Fungi</taxon>
        <taxon>Dikarya</taxon>
        <taxon>Ascomycota</taxon>
        <taxon>Pezizomycotina</taxon>
        <taxon>Dothideomycetes</taxon>
        <taxon>Dothideomycetidae</taxon>
        <taxon>Mycosphaerellales</taxon>
        <taxon>Teratosphaeriaceae</taxon>
        <taxon>Hortaea</taxon>
    </lineage>
</organism>
<dbReference type="CDD" id="cd12148">
    <property type="entry name" value="fungal_TF_MHR"/>
    <property type="match status" value="1"/>
</dbReference>
<dbReference type="InParanoid" id="A0A1Z5T885"/>
<dbReference type="STRING" id="1157616.A0A1Z5T885"/>
<gene>
    <name evidence="4" type="ORF">BTJ68_06175</name>
</gene>